<feature type="transmembrane region" description="Helical" evidence="1">
    <location>
        <begin position="83"/>
        <end position="106"/>
    </location>
</feature>
<proteinExistence type="predicted"/>
<keyword evidence="1" id="KW-1133">Transmembrane helix</keyword>
<reference evidence="2 3" key="1">
    <citation type="submission" date="2018-02" db="EMBL/GenBank/DDBJ databases">
        <authorList>
            <person name="Cohen D.B."/>
            <person name="Kent A.D."/>
        </authorList>
    </citation>
    <scope>NUCLEOTIDE SEQUENCE [LARGE SCALE GENOMIC DNA]</scope>
    <source>
        <strain evidence="2 3">CCAP 1448/3</strain>
    </source>
</reference>
<feature type="transmembrane region" description="Helical" evidence="1">
    <location>
        <begin position="20"/>
        <end position="39"/>
    </location>
</feature>
<evidence type="ECO:0000313" key="3">
    <source>
        <dbReference type="Proteomes" id="UP000238762"/>
    </source>
</evidence>
<dbReference type="Proteomes" id="UP000238762">
    <property type="component" value="Unassembled WGS sequence"/>
</dbReference>
<feature type="transmembrane region" description="Helical" evidence="1">
    <location>
        <begin position="51"/>
        <end position="71"/>
    </location>
</feature>
<gene>
    <name evidence="2" type="ORF">C7B64_02330</name>
</gene>
<sequence>MTKSKSVPVNWSPRTVFRPVGYCLLVLAIIDIIDILWPIQLLDFNWELYVIPQLVERVAVPLIAIALIFYGESRVGSVIETRILQVLRWFSLLLGVIFLLLFPLILVDTPRVQNQINSEVNFNIDPKIRQENTRKIEKSKNQEQIALNRQKIEIATQRRALEQREALATQVEKVAKEGNDTEFKNLVTRLNQGQPVTDQNLSKAKADILKNAPEIKKQLQTQIQQILAAETQLKSTASQGALKNAIKYAIGALISGILFIYIWRLNR</sequence>
<accession>A0A2T1C983</accession>
<dbReference type="RefSeq" id="WP_106287051.1">
    <property type="nucleotide sequence ID" value="NZ_CAWNTC010000151.1"/>
</dbReference>
<keyword evidence="3" id="KW-1185">Reference proteome</keyword>
<feature type="transmembrane region" description="Helical" evidence="1">
    <location>
        <begin position="245"/>
        <end position="263"/>
    </location>
</feature>
<evidence type="ECO:0000256" key="1">
    <source>
        <dbReference type="SAM" id="Phobius"/>
    </source>
</evidence>
<keyword evidence="1" id="KW-0472">Membrane</keyword>
<dbReference type="AlphaFoldDB" id="A0A2T1C983"/>
<organism evidence="2 3">
    <name type="scientific">Merismopedia glauca CCAP 1448/3</name>
    <dbReference type="NCBI Taxonomy" id="1296344"/>
    <lineage>
        <taxon>Bacteria</taxon>
        <taxon>Bacillati</taxon>
        <taxon>Cyanobacteriota</taxon>
        <taxon>Cyanophyceae</taxon>
        <taxon>Synechococcales</taxon>
        <taxon>Merismopediaceae</taxon>
        <taxon>Merismopedia</taxon>
    </lineage>
</organism>
<evidence type="ECO:0000313" key="2">
    <source>
        <dbReference type="EMBL" id="PSB04816.1"/>
    </source>
</evidence>
<protein>
    <submittedName>
        <fullName evidence="2">Uncharacterized protein</fullName>
    </submittedName>
</protein>
<dbReference type="InterPro" id="IPR047709">
    <property type="entry name" value="HpsJ-like"/>
</dbReference>
<reference evidence="2 3" key="2">
    <citation type="submission" date="2018-03" db="EMBL/GenBank/DDBJ databases">
        <title>The ancient ancestry and fast evolution of plastids.</title>
        <authorList>
            <person name="Moore K.R."/>
            <person name="Magnabosco C."/>
            <person name="Momper L."/>
            <person name="Gold D.A."/>
            <person name="Bosak T."/>
            <person name="Fournier G.P."/>
        </authorList>
    </citation>
    <scope>NUCLEOTIDE SEQUENCE [LARGE SCALE GENOMIC DNA]</scope>
    <source>
        <strain evidence="2 3">CCAP 1448/3</strain>
    </source>
</reference>
<name>A0A2T1C983_9CYAN</name>
<dbReference type="NCBIfam" id="NF038305">
    <property type="entry name" value="HpsJ_fam"/>
    <property type="match status" value="1"/>
</dbReference>
<dbReference type="EMBL" id="PVWJ01000007">
    <property type="protein sequence ID" value="PSB04816.1"/>
    <property type="molecule type" value="Genomic_DNA"/>
</dbReference>
<keyword evidence="1" id="KW-0812">Transmembrane</keyword>
<comment type="caution">
    <text evidence="2">The sequence shown here is derived from an EMBL/GenBank/DDBJ whole genome shotgun (WGS) entry which is preliminary data.</text>
</comment>